<dbReference type="EMBL" id="ML732794">
    <property type="protein sequence ID" value="KAB8273685.1"/>
    <property type="molecule type" value="Genomic_DNA"/>
</dbReference>
<keyword evidence="1" id="KW-0472">Membrane</keyword>
<keyword evidence="1" id="KW-0812">Transmembrane</keyword>
<reference evidence="2 3" key="1">
    <citation type="submission" date="2019-04" db="EMBL/GenBank/DDBJ databases">
        <title>Fungal friends and foes A comparative genomics study of 23 Aspergillus species from section Flavi.</title>
        <authorList>
            <consortium name="DOE Joint Genome Institute"/>
            <person name="Kjaerbolling I."/>
            <person name="Vesth T.C."/>
            <person name="Frisvad J.C."/>
            <person name="Nybo J.L."/>
            <person name="Theobald S."/>
            <person name="Kildgaard S."/>
            <person name="Petersen T.I."/>
            <person name="Kuo A."/>
            <person name="Sato A."/>
            <person name="Lyhne E.K."/>
            <person name="Kogle M.E."/>
            <person name="Wiebenga A."/>
            <person name="Kun R.S."/>
            <person name="Lubbers R.J."/>
            <person name="Makela M.R."/>
            <person name="Barry K."/>
            <person name="Chovatia M."/>
            <person name="Clum A."/>
            <person name="Daum C."/>
            <person name="Haridas S."/>
            <person name="He G."/>
            <person name="LaButti K."/>
            <person name="Lipzen A."/>
            <person name="Mondo S."/>
            <person name="Pangilinan J."/>
            <person name="Riley R."/>
            <person name="Salamov A."/>
            <person name="Simmons B.A."/>
            <person name="Magnuson J.K."/>
            <person name="Henrissat B."/>
            <person name="Mortensen U.H."/>
            <person name="Larsen T.O."/>
            <person name="De vries R.P."/>
            <person name="Grigoriev I.V."/>
            <person name="Machida M."/>
            <person name="Baker S.E."/>
            <person name="Andersen M.R."/>
        </authorList>
    </citation>
    <scope>NUCLEOTIDE SEQUENCE [LARGE SCALE GENOMIC DNA]</scope>
    <source>
        <strain evidence="2 3">CBS 117635</strain>
    </source>
</reference>
<dbReference type="AlphaFoldDB" id="A0A5N6J4W0"/>
<evidence type="ECO:0000256" key="1">
    <source>
        <dbReference type="SAM" id="Phobius"/>
    </source>
</evidence>
<proteinExistence type="predicted"/>
<keyword evidence="1" id="KW-1133">Transmembrane helix</keyword>
<gene>
    <name evidence="2" type="ORF">BDV30DRAFT_210277</name>
</gene>
<keyword evidence="3" id="KW-1185">Reference proteome</keyword>
<dbReference type="Proteomes" id="UP000326289">
    <property type="component" value="Unassembled WGS sequence"/>
</dbReference>
<evidence type="ECO:0000313" key="2">
    <source>
        <dbReference type="EMBL" id="KAB8273685.1"/>
    </source>
</evidence>
<organism evidence="2 3">
    <name type="scientific">Aspergillus minisclerotigenes</name>
    <dbReference type="NCBI Taxonomy" id="656917"/>
    <lineage>
        <taxon>Eukaryota</taxon>
        <taxon>Fungi</taxon>
        <taxon>Dikarya</taxon>
        <taxon>Ascomycota</taxon>
        <taxon>Pezizomycotina</taxon>
        <taxon>Eurotiomycetes</taxon>
        <taxon>Eurotiomycetidae</taxon>
        <taxon>Eurotiales</taxon>
        <taxon>Aspergillaceae</taxon>
        <taxon>Aspergillus</taxon>
        <taxon>Aspergillus subgen. Circumdati</taxon>
    </lineage>
</organism>
<accession>A0A5N6J4W0</accession>
<name>A0A5N6J4W0_9EURO</name>
<feature type="transmembrane region" description="Helical" evidence="1">
    <location>
        <begin position="12"/>
        <end position="32"/>
    </location>
</feature>
<sequence>MLIMITCLLTGCLRFKCFCFLLIVCLGFFFFLNKSHHGEKFTSYARSSEQLPISPLDATRCFTSNI</sequence>
<evidence type="ECO:0000313" key="3">
    <source>
        <dbReference type="Proteomes" id="UP000326289"/>
    </source>
</evidence>
<protein>
    <submittedName>
        <fullName evidence="2">Uncharacterized protein</fullName>
    </submittedName>
</protein>